<dbReference type="Gene3D" id="3.30.428.10">
    <property type="entry name" value="HIT-like"/>
    <property type="match status" value="1"/>
</dbReference>
<dbReference type="FunFam" id="3.30.428.10:FF:000015">
    <property type="entry name" value="m7GpppX diphosphatase"/>
    <property type="match status" value="1"/>
</dbReference>
<dbReference type="InterPro" id="IPR036265">
    <property type="entry name" value="HIT-like_sf"/>
</dbReference>
<feature type="binding site" evidence="3">
    <location>
        <position position="196"/>
    </location>
    <ligand>
        <name>substrate</name>
    </ligand>
</feature>
<dbReference type="STRING" id="984486.A0A1E3QX99"/>
<dbReference type="GO" id="GO:0000340">
    <property type="term" value="F:RNA 7-methylguanosine cap binding"/>
    <property type="evidence" value="ECO:0007669"/>
    <property type="project" value="EnsemblFungi"/>
</dbReference>
<organism evidence="4 5">
    <name type="scientific">Babjeviella inositovora NRRL Y-12698</name>
    <dbReference type="NCBI Taxonomy" id="984486"/>
    <lineage>
        <taxon>Eukaryota</taxon>
        <taxon>Fungi</taxon>
        <taxon>Dikarya</taxon>
        <taxon>Ascomycota</taxon>
        <taxon>Saccharomycotina</taxon>
        <taxon>Pichiomycetes</taxon>
        <taxon>Serinales incertae sedis</taxon>
        <taxon>Babjeviella</taxon>
    </lineage>
</organism>
<evidence type="ECO:0000313" key="5">
    <source>
        <dbReference type="Proteomes" id="UP000094336"/>
    </source>
</evidence>
<dbReference type="EMBL" id="KV454426">
    <property type="protein sequence ID" value="ODQ82280.1"/>
    <property type="molecule type" value="Genomic_DNA"/>
</dbReference>
<evidence type="ECO:0000256" key="1">
    <source>
        <dbReference type="ARBA" id="ARBA00010208"/>
    </source>
</evidence>
<gene>
    <name evidence="4" type="ORF">BABINDRAFT_158907</name>
</gene>
<dbReference type="InterPro" id="IPR011145">
    <property type="entry name" value="Scavenger_mRNA_decap_enz_N"/>
</dbReference>
<dbReference type="OrthoDB" id="10264956at2759"/>
<dbReference type="PANTHER" id="PTHR12978:SF0">
    <property type="entry name" value="M7GPPPX DIPHOSPHATASE"/>
    <property type="match status" value="1"/>
</dbReference>
<dbReference type="GO" id="GO:0000932">
    <property type="term" value="C:P-body"/>
    <property type="evidence" value="ECO:0007669"/>
    <property type="project" value="TreeGrafter"/>
</dbReference>
<dbReference type="Pfam" id="PF05652">
    <property type="entry name" value="DcpS"/>
    <property type="match status" value="1"/>
</dbReference>
<feature type="binding site" evidence="3">
    <location>
        <position position="164"/>
    </location>
    <ligand>
        <name>substrate</name>
    </ligand>
</feature>
<dbReference type="PIRSF" id="PIRSF028973">
    <property type="entry name" value="Scavenger_mRNA_decap_enz"/>
    <property type="match status" value="1"/>
</dbReference>
<dbReference type="RefSeq" id="XP_018987608.1">
    <property type="nucleotide sequence ID" value="XM_019127347.1"/>
</dbReference>
<comment type="similarity">
    <text evidence="1">Belongs to the HIT family.</text>
</comment>
<dbReference type="GO" id="GO:0000290">
    <property type="term" value="P:deadenylation-dependent decapping of nuclear-transcribed mRNA"/>
    <property type="evidence" value="ECO:0007669"/>
    <property type="project" value="EnsemblFungi"/>
</dbReference>
<dbReference type="PANTHER" id="PTHR12978">
    <property type="entry name" value="HISTIDINE TRIAD HIT PROTEIN MEMBER"/>
    <property type="match status" value="1"/>
</dbReference>
<keyword evidence="5" id="KW-1185">Reference proteome</keyword>
<dbReference type="GeneID" id="30145200"/>
<reference evidence="5" key="1">
    <citation type="submission" date="2016-05" db="EMBL/GenBank/DDBJ databases">
        <title>Comparative genomics of biotechnologically important yeasts.</title>
        <authorList>
            <consortium name="DOE Joint Genome Institute"/>
            <person name="Riley R."/>
            <person name="Haridas S."/>
            <person name="Wolfe K.H."/>
            <person name="Lopes M.R."/>
            <person name="Hittinger C.T."/>
            <person name="Goker M."/>
            <person name="Salamov A."/>
            <person name="Wisecaver J."/>
            <person name="Long T.M."/>
            <person name="Aerts A.L."/>
            <person name="Barry K."/>
            <person name="Choi C."/>
            <person name="Clum A."/>
            <person name="Coughlan A.Y."/>
            <person name="Deshpande S."/>
            <person name="Douglass A.P."/>
            <person name="Hanson S.J."/>
            <person name="Klenk H.-P."/>
            <person name="Labutti K."/>
            <person name="Lapidus A."/>
            <person name="Lindquist E."/>
            <person name="Lipzen A."/>
            <person name="Meier-Kolthoff J.P."/>
            <person name="Ohm R.A."/>
            <person name="Otillar R.P."/>
            <person name="Pangilinan J."/>
            <person name="Peng Y."/>
            <person name="Rokas A."/>
            <person name="Rosa C.A."/>
            <person name="Scheuner C."/>
            <person name="Sibirny A.A."/>
            <person name="Slot J.C."/>
            <person name="Stielow J.B."/>
            <person name="Sun H."/>
            <person name="Kurtzman C.P."/>
            <person name="Blackwell M."/>
            <person name="Grigoriev I.V."/>
            <person name="Jeffries T.W."/>
        </authorList>
    </citation>
    <scope>NUCLEOTIDE SEQUENCE [LARGE SCALE GENOMIC DNA]</scope>
    <source>
        <strain evidence="5">NRRL Y-12698</strain>
    </source>
</reference>
<dbReference type="Proteomes" id="UP000094336">
    <property type="component" value="Unassembled WGS sequence"/>
</dbReference>
<dbReference type="Pfam" id="PF11969">
    <property type="entry name" value="DcpS_C"/>
    <property type="match status" value="1"/>
</dbReference>
<sequence>MSQESSITYLVSRFAFVRVLASDPQIKTLSLLGSIDGQQAIISVEKTAFPVIQATDAEPSSKKQKLVDGKSFLTCQSPTFDINELVTSLKVINHNDIYHWSLGLLEQNLETNPAVKLNLVYPATTTHIKKYDTQKYHFVQETPEVYTRIVKPYIESMQGDRIQWVRNILYCGKEKENVVFREDNSEYGYVLLPDMKWDGINIDSLYLVAIVLRTDIASLRDLNETHIPWLESLRKELRTKIPQHYENRIASDELRIFVHYQPSYYHFHIHVANIKHSGLGDGIAAGKAVLLEDVIEQLKYLGPDGFANKTIGYVIGENHDLWRAGLKEEQEKLL</sequence>
<evidence type="ECO:0000256" key="2">
    <source>
        <dbReference type="PIRSR" id="PIRSR028973-1"/>
    </source>
</evidence>
<proteinExistence type="inferred from homology"/>
<evidence type="ECO:0008006" key="6">
    <source>
        <dbReference type="Google" id="ProtNLM"/>
    </source>
</evidence>
<evidence type="ECO:0000313" key="4">
    <source>
        <dbReference type="EMBL" id="ODQ82280.1"/>
    </source>
</evidence>
<evidence type="ECO:0000256" key="3">
    <source>
        <dbReference type="PIRSR" id="PIRSR028973-2"/>
    </source>
</evidence>
<dbReference type="AlphaFoldDB" id="A0A1E3QX99"/>
<accession>A0A1E3QX99</accession>
<feature type="binding site" evidence="3">
    <location>
        <begin position="259"/>
        <end position="270"/>
    </location>
    <ligand>
        <name>substrate</name>
    </ligand>
</feature>
<feature type="active site" description="Nucleophile" evidence="2">
    <location>
        <position position="268"/>
    </location>
</feature>
<dbReference type="InterPro" id="IPR008594">
    <property type="entry name" value="DcpS/DCS2"/>
</dbReference>
<dbReference type="Gene3D" id="3.30.200.40">
    <property type="entry name" value="Scavenger mRNA decapping enzyme, N-terminal domain"/>
    <property type="match status" value="1"/>
</dbReference>
<dbReference type="SUPFAM" id="SSF54197">
    <property type="entry name" value="HIT-like"/>
    <property type="match status" value="1"/>
</dbReference>
<protein>
    <recommendedName>
        <fullName evidence="6">HIT domain-containing protein</fullName>
    </recommendedName>
</protein>
<dbReference type="GO" id="GO:0005634">
    <property type="term" value="C:nucleus"/>
    <property type="evidence" value="ECO:0007669"/>
    <property type="project" value="EnsemblFungi"/>
</dbReference>
<dbReference type="SUPFAM" id="SSF102860">
    <property type="entry name" value="mRNA decapping enzyme DcpS N-terminal domain"/>
    <property type="match status" value="1"/>
</dbReference>
<name>A0A1E3QX99_9ASCO</name>
<feature type="binding site" evidence="3">
    <location>
        <position position="194"/>
    </location>
    <ligand>
        <name>substrate</name>
    </ligand>
</feature>
<feature type="binding site" evidence="3">
    <location>
        <position position="174"/>
    </location>
    <ligand>
        <name>substrate</name>
    </ligand>
</feature>
<dbReference type="GO" id="GO:0140932">
    <property type="term" value="F:5'-(N(7)-methyl 5'-triphosphoguanosine)-[mRNA] diphosphatase activity"/>
    <property type="evidence" value="ECO:0007669"/>
    <property type="project" value="EnsemblFungi"/>
</dbReference>